<protein>
    <recommendedName>
        <fullName evidence="3">HicB-like antitoxin of toxin-antitoxin system domain-containing protein</fullName>
    </recommendedName>
</protein>
<dbReference type="Proteomes" id="UP000230775">
    <property type="component" value="Unassembled WGS sequence"/>
</dbReference>
<dbReference type="Gene3D" id="3.30.160.250">
    <property type="match status" value="1"/>
</dbReference>
<evidence type="ECO:0000313" key="1">
    <source>
        <dbReference type="EMBL" id="PIS14261.1"/>
    </source>
</evidence>
<organism evidence="1 2">
    <name type="scientific">Candidatus Shapirobacteria bacterium CG09_land_8_20_14_0_10_39_12</name>
    <dbReference type="NCBI Taxonomy" id="1974885"/>
    <lineage>
        <taxon>Bacteria</taxon>
        <taxon>Candidatus Shapironibacteriota</taxon>
    </lineage>
</organism>
<evidence type="ECO:0000313" key="2">
    <source>
        <dbReference type="Proteomes" id="UP000230775"/>
    </source>
</evidence>
<sequence>METTVLKYNCLIRKEGKYFVAYVPTLGVSDFGKTVDLARSNIKSAIQCHVDGLIKTKSEIPFPDTQDYLVGQTEITIPKSAKIAFC</sequence>
<dbReference type="AlphaFoldDB" id="A0A2H0WNQ1"/>
<evidence type="ECO:0008006" key="3">
    <source>
        <dbReference type="Google" id="ProtNLM"/>
    </source>
</evidence>
<proteinExistence type="predicted"/>
<dbReference type="EMBL" id="PEZI01000074">
    <property type="protein sequence ID" value="PIS14261.1"/>
    <property type="molecule type" value="Genomic_DNA"/>
</dbReference>
<reference evidence="2" key="1">
    <citation type="submission" date="2017-09" db="EMBL/GenBank/DDBJ databases">
        <title>Depth-based differentiation of microbial function through sediment-hosted aquifers and enrichment of novel symbionts in the deep terrestrial subsurface.</title>
        <authorList>
            <person name="Probst A.J."/>
            <person name="Ladd B."/>
            <person name="Jarett J.K."/>
            <person name="Geller-Mcgrath D.E."/>
            <person name="Sieber C.M.K."/>
            <person name="Emerson J.B."/>
            <person name="Anantharaman K."/>
            <person name="Thomas B.C."/>
            <person name="Malmstrom R."/>
            <person name="Stieglmeier M."/>
            <person name="Klingl A."/>
            <person name="Woyke T."/>
            <person name="Ryan C.M."/>
            <person name="Banfield J.F."/>
        </authorList>
    </citation>
    <scope>NUCLEOTIDE SEQUENCE [LARGE SCALE GENOMIC DNA]</scope>
</reference>
<name>A0A2H0WNQ1_9BACT</name>
<accession>A0A2H0WNQ1</accession>
<dbReference type="InterPro" id="IPR035069">
    <property type="entry name" value="TTHA1013/TTHA0281-like"/>
</dbReference>
<comment type="caution">
    <text evidence="1">The sequence shown here is derived from an EMBL/GenBank/DDBJ whole genome shotgun (WGS) entry which is preliminary data.</text>
</comment>
<dbReference type="SUPFAM" id="SSF143100">
    <property type="entry name" value="TTHA1013/TTHA0281-like"/>
    <property type="match status" value="1"/>
</dbReference>
<gene>
    <name evidence="1" type="ORF">COT64_03510</name>
</gene>